<dbReference type="Proteomes" id="UP000264980">
    <property type="component" value="Chromosome"/>
</dbReference>
<proteinExistence type="predicted"/>
<evidence type="ECO:0000313" key="3">
    <source>
        <dbReference type="Proteomes" id="UP000264980"/>
    </source>
</evidence>
<gene>
    <name evidence="2" type="ORF">AV903_14795</name>
</gene>
<dbReference type="EMBL" id="CP013970">
    <property type="protein sequence ID" value="AXF77009.1"/>
    <property type="molecule type" value="Genomic_DNA"/>
</dbReference>
<evidence type="ECO:0000256" key="1">
    <source>
        <dbReference type="SAM" id="MobiDB-lite"/>
    </source>
</evidence>
<organism evidence="2 3">
    <name type="scientific">Erwinia tracheiphila</name>
    <dbReference type="NCBI Taxonomy" id="65700"/>
    <lineage>
        <taxon>Bacteria</taxon>
        <taxon>Pseudomonadati</taxon>
        <taxon>Pseudomonadota</taxon>
        <taxon>Gammaproteobacteria</taxon>
        <taxon>Enterobacterales</taxon>
        <taxon>Erwiniaceae</taxon>
        <taxon>Erwinia</taxon>
    </lineage>
</organism>
<feature type="compositionally biased region" description="Low complexity" evidence="1">
    <location>
        <begin position="109"/>
        <end position="119"/>
    </location>
</feature>
<name>A0A345CU92_9GAMM</name>
<protein>
    <submittedName>
        <fullName evidence="2">Uncharacterized protein</fullName>
    </submittedName>
</protein>
<accession>A0A345CU92</accession>
<evidence type="ECO:0000313" key="2">
    <source>
        <dbReference type="EMBL" id="AXF77009.1"/>
    </source>
</evidence>
<sequence length="119" mass="12900">MDYSRQWVAAELPPGTQVTWNKEIHTDTLTGANGRQYAHVTLEEPITGCMSLKAGDRVWTVCDKGSLIPARDSAIRLAWRSPLLPPSRETLQFDTVVCPPGRGPGGPSGVFSGPQRGRA</sequence>
<reference evidence="2 3" key="1">
    <citation type="submission" date="2016-01" db="EMBL/GenBank/DDBJ databases">
        <authorList>
            <person name="Oliw E.H."/>
        </authorList>
    </citation>
    <scope>NUCLEOTIDE SEQUENCE [LARGE SCALE GENOMIC DNA]</scope>
    <source>
        <strain evidence="2 3">MDcuke</strain>
    </source>
</reference>
<dbReference type="AlphaFoldDB" id="A0A345CU92"/>
<feature type="region of interest" description="Disordered" evidence="1">
    <location>
        <begin position="98"/>
        <end position="119"/>
    </location>
</feature>